<dbReference type="EMBL" id="CAJNOK010007157">
    <property type="protein sequence ID" value="CAF1026071.1"/>
    <property type="molecule type" value="Genomic_DNA"/>
</dbReference>
<name>A0A8S2JE92_9BILA</name>
<comment type="caution">
    <text evidence="4">The sequence shown here is derived from an EMBL/GenBank/DDBJ whole genome shotgun (WGS) entry which is preliminary data.</text>
</comment>
<feature type="compositionally biased region" description="Low complexity" evidence="1">
    <location>
        <begin position="364"/>
        <end position="417"/>
    </location>
</feature>
<evidence type="ECO:0000256" key="2">
    <source>
        <dbReference type="SAM" id="SignalP"/>
    </source>
</evidence>
<accession>A0A8S2JE92</accession>
<reference evidence="4" key="1">
    <citation type="submission" date="2021-02" db="EMBL/GenBank/DDBJ databases">
        <authorList>
            <person name="Nowell W R."/>
        </authorList>
    </citation>
    <scope>NUCLEOTIDE SEQUENCE</scope>
</reference>
<protein>
    <submittedName>
        <fullName evidence="4">Uncharacterized protein</fullName>
    </submittedName>
</protein>
<evidence type="ECO:0000313" key="5">
    <source>
        <dbReference type="Proteomes" id="UP000682733"/>
    </source>
</evidence>
<dbReference type="Proteomes" id="UP000677228">
    <property type="component" value="Unassembled WGS sequence"/>
</dbReference>
<feature type="chain" id="PRO_5036273623" evidence="2">
    <location>
        <begin position="23"/>
        <end position="518"/>
    </location>
</feature>
<organism evidence="4 5">
    <name type="scientific">Didymodactylos carnosus</name>
    <dbReference type="NCBI Taxonomy" id="1234261"/>
    <lineage>
        <taxon>Eukaryota</taxon>
        <taxon>Metazoa</taxon>
        <taxon>Spiralia</taxon>
        <taxon>Gnathifera</taxon>
        <taxon>Rotifera</taxon>
        <taxon>Eurotatoria</taxon>
        <taxon>Bdelloidea</taxon>
        <taxon>Philodinida</taxon>
        <taxon>Philodinidae</taxon>
        <taxon>Didymodactylos</taxon>
    </lineage>
</organism>
<keyword evidence="2" id="KW-0732">Signal</keyword>
<gene>
    <name evidence="3" type="ORF">OVA965_LOCUS15751</name>
    <name evidence="4" type="ORF">TMI583_LOCUS15760</name>
</gene>
<sequence length="518" mass="56220">MIALNLLLLLLLLAVANTIVQSLIVFCPPGQQPCGSSGCYDPTVQGCTNGSSASIQCINTCNGTCYSNSQYCVNNTQICNNGELVCNIQGYNWPYYFSPGLKCYNSSVFNCLNNTLCSPYYGCGTQCRTNYNSACANDNQTICDGFDYYNFNVYVCGTKKQCYDNTTSVCLNGSTVCQGLNSQLCGSTCFNPYTAVCTNGIIQCINTCNGTCYSNSQYCVNNTQICNNGELVCNIQGYNWPYYFSPGLKCYNSSVFNCLNNTLCSPYYLCGTQCRTNYNSACANDNQTICDGFDYYNFNVYVCGTQKQCYDNTISVCVNNNTVCPIGNQLCSGVCYNPQTQYCTGGNNTIYCLNNPSSSSCLLTSSQTPAGRTSSTSARSTSRTTTKLTTTTPRTSATTSKITTTRSTMRTAATSPSITTPKAPSETAALNSTCCAVKECTADADCCQRNIECQCYRHNQTDIYGSCLNPYVTPICANGCPVQAKCKYDTDCCKCQCAQVTFTNSDGLLVTKKQCAER</sequence>
<evidence type="ECO:0000256" key="1">
    <source>
        <dbReference type="SAM" id="MobiDB-lite"/>
    </source>
</evidence>
<dbReference type="EMBL" id="CAJOBA010007168">
    <property type="protein sequence ID" value="CAF3794546.1"/>
    <property type="molecule type" value="Genomic_DNA"/>
</dbReference>
<dbReference type="Proteomes" id="UP000682733">
    <property type="component" value="Unassembled WGS sequence"/>
</dbReference>
<evidence type="ECO:0000313" key="3">
    <source>
        <dbReference type="EMBL" id="CAF1026071.1"/>
    </source>
</evidence>
<evidence type="ECO:0000313" key="4">
    <source>
        <dbReference type="EMBL" id="CAF3794546.1"/>
    </source>
</evidence>
<feature type="region of interest" description="Disordered" evidence="1">
    <location>
        <begin position="364"/>
        <end position="424"/>
    </location>
</feature>
<dbReference type="AlphaFoldDB" id="A0A8S2JE92"/>
<proteinExistence type="predicted"/>
<feature type="signal peptide" evidence="2">
    <location>
        <begin position="1"/>
        <end position="22"/>
    </location>
</feature>